<organism evidence="4 5">
    <name type="scientific">Thalassobaculum litoreum DSM 18839</name>
    <dbReference type="NCBI Taxonomy" id="1123362"/>
    <lineage>
        <taxon>Bacteria</taxon>
        <taxon>Pseudomonadati</taxon>
        <taxon>Pseudomonadota</taxon>
        <taxon>Alphaproteobacteria</taxon>
        <taxon>Rhodospirillales</taxon>
        <taxon>Thalassobaculaceae</taxon>
        <taxon>Thalassobaculum</taxon>
    </lineage>
</organism>
<dbReference type="PROSITE" id="PS51409">
    <property type="entry name" value="ARGINASE_2"/>
    <property type="match status" value="1"/>
</dbReference>
<dbReference type="Pfam" id="PF00491">
    <property type="entry name" value="Arginase"/>
    <property type="match status" value="1"/>
</dbReference>
<dbReference type="GO" id="GO:0008783">
    <property type="term" value="F:agmatinase activity"/>
    <property type="evidence" value="ECO:0007669"/>
    <property type="project" value="TreeGrafter"/>
</dbReference>
<evidence type="ECO:0000256" key="2">
    <source>
        <dbReference type="ARBA" id="ARBA00022801"/>
    </source>
</evidence>
<keyword evidence="5" id="KW-1185">Reference proteome</keyword>
<dbReference type="Gene3D" id="3.40.800.10">
    <property type="entry name" value="Ureohydrolase domain"/>
    <property type="match status" value="1"/>
</dbReference>
<evidence type="ECO:0000256" key="1">
    <source>
        <dbReference type="ARBA" id="ARBA00022723"/>
    </source>
</evidence>
<evidence type="ECO:0000313" key="4">
    <source>
        <dbReference type="EMBL" id="SDG09116.1"/>
    </source>
</evidence>
<sequence>MTLDTTAPAPAFFGARADLPLAESRIVLFGAPHGTPYPEFSNEALAGTAATLRRALTHDAGWAHHWDFDLGRPLDDDGSLAFLDAGDLKTASLDGAGNREKIQAATGAILQAGAVPIMIGGDDSVPIPFIEALAPLGPLTIVQVDAHIDWRDERRGEKYGFSSTMRRASEMAHVDRIVQVGIRGLGSAMQEEVQIAETWGAEIVTAREIHRHGIEAALEHVPAGANCLITLDCDALDPSIMKAVVAPTPGGLTYTQAIELIHGVAAKARLRAFDMIEFIPERDPDGLSALTAARIVVNAVGAVRSSHR</sequence>
<dbReference type="OrthoDB" id="9788689at2"/>
<dbReference type="EMBL" id="FNBW01000010">
    <property type="protein sequence ID" value="SDG09116.1"/>
    <property type="molecule type" value="Genomic_DNA"/>
</dbReference>
<dbReference type="GO" id="GO:0046872">
    <property type="term" value="F:metal ion binding"/>
    <property type="evidence" value="ECO:0007669"/>
    <property type="project" value="UniProtKB-KW"/>
</dbReference>
<dbReference type="AlphaFoldDB" id="A0A8G2BLP5"/>
<evidence type="ECO:0000256" key="3">
    <source>
        <dbReference type="PROSITE-ProRule" id="PRU00742"/>
    </source>
</evidence>
<reference evidence="4 5" key="1">
    <citation type="submission" date="2016-10" db="EMBL/GenBank/DDBJ databases">
        <authorList>
            <person name="Varghese N."/>
            <person name="Submissions S."/>
        </authorList>
    </citation>
    <scope>NUCLEOTIDE SEQUENCE [LARGE SCALE GENOMIC DNA]</scope>
    <source>
        <strain evidence="4 5">DSM 18839</strain>
    </source>
</reference>
<evidence type="ECO:0000313" key="5">
    <source>
        <dbReference type="Proteomes" id="UP000198615"/>
    </source>
</evidence>
<dbReference type="PANTHER" id="PTHR11358">
    <property type="entry name" value="ARGINASE/AGMATINASE"/>
    <property type="match status" value="1"/>
</dbReference>
<dbReference type="PANTHER" id="PTHR11358:SF26">
    <property type="entry name" value="GUANIDINO ACID HYDROLASE, MITOCHONDRIAL"/>
    <property type="match status" value="1"/>
</dbReference>
<dbReference type="GO" id="GO:0033389">
    <property type="term" value="P:putrescine biosynthetic process from arginine, via agmatine"/>
    <property type="evidence" value="ECO:0007669"/>
    <property type="project" value="TreeGrafter"/>
</dbReference>
<comment type="similarity">
    <text evidence="3">Belongs to the arginase family.</text>
</comment>
<dbReference type="InterPro" id="IPR006035">
    <property type="entry name" value="Ureohydrolase"/>
</dbReference>
<name>A0A8G2BLP5_9PROT</name>
<dbReference type="RefSeq" id="WP_093151959.1">
    <property type="nucleotide sequence ID" value="NZ_FNBW01000010.1"/>
</dbReference>
<keyword evidence="2" id="KW-0378">Hydrolase</keyword>
<accession>A0A8G2BLP5</accession>
<dbReference type="Proteomes" id="UP000198615">
    <property type="component" value="Unassembled WGS sequence"/>
</dbReference>
<comment type="caution">
    <text evidence="4">The sequence shown here is derived from an EMBL/GenBank/DDBJ whole genome shotgun (WGS) entry which is preliminary data.</text>
</comment>
<dbReference type="SUPFAM" id="SSF52768">
    <property type="entry name" value="Arginase/deacetylase"/>
    <property type="match status" value="1"/>
</dbReference>
<proteinExistence type="inferred from homology"/>
<protein>
    <submittedName>
        <fullName evidence="4">Agmatinase</fullName>
    </submittedName>
</protein>
<dbReference type="InterPro" id="IPR023696">
    <property type="entry name" value="Ureohydrolase_dom_sf"/>
</dbReference>
<keyword evidence="1" id="KW-0479">Metal-binding</keyword>
<gene>
    <name evidence="4" type="ORF">SAMN05660686_03322</name>
</gene>